<dbReference type="AlphaFoldDB" id="A0A060YQJ5"/>
<dbReference type="Proteomes" id="UP000193380">
    <property type="component" value="Unassembled WGS sequence"/>
</dbReference>
<dbReference type="EMBL" id="FR916902">
    <property type="protein sequence ID" value="CDQ94123.1"/>
    <property type="molecule type" value="Genomic_DNA"/>
</dbReference>
<dbReference type="PaxDb" id="8022-A0A060YQJ5"/>
<gene>
    <name evidence="2" type="ORF">GSONMT00054718001</name>
</gene>
<proteinExistence type="predicted"/>
<name>A0A060YQJ5_ONCMY</name>
<sequence>MLLCPQPRRLAPKYIELRCLSMEVSLSLLSFTFSLSLCPSPDPSELKAPGPSDWSISENQSGKGAGFPQRNLTLCVFVLEPSGERSKKTSDAAGVETSPANITVADSTAESKVSSEMGYGNRCTQPKGPRDPPTQWT</sequence>
<evidence type="ECO:0000313" key="3">
    <source>
        <dbReference type="Proteomes" id="UP000193380"/>
    </source>
</evidence>
<reference evidence="2" key="1">
    <citation type="journal article" date="2014" name="Nat. Commun.">
        <title>The rainbow trout genome provides novel insights into evolution after whole-genome duplication in vertebrates.</title>
        <authorList>
            <person name="Berthelot C."/>
            <person name="Brunet F."/>
            <person name="Chalopin D."/>
            <person name="Juanchich A."/>
            <person name="Bernard M."/>
            <person name="Noel B."/>
            <person name="Bento P."/>
            <person name="Da Silva C."/>
            <person name="Labadie K."/>
            <person name="Alberti A."/>
            <person name="Aury J.M."/>
            <person name="Louis A."/>
            <person name="Dehais P."/>
            <person name="Bardou P."/>
            <person name="Montfort J."/>
            <person name="Klopp C."/>
            <person name="Cabau C."/>
            <person name="Gaspin C."/>
            <person name="Thorgaard G.H."/>
            <person name="Boussaha M."/>
            <person name="Quillet E."/>
            <person name="Guyomard R."/>
            <person name="Galiana D."/>
            <person name="Bobe J."/>
            <person name="Volff J.N."/>
            <person name="Genet C."/>
            <person name="Wincker P."/>
            <person name="Jaillon O."/>
            <person name="Roest Crollius H."/>
            <person name="Guiguen Y."/>
        </authorList>
    </citation>
    <scope>NUCLEOTIDE SEQUENCE [LARGE SCALE GENOMIC DNA]</scope>
</reference>
<feature type="region of interest" description="Disordered" evidence="1">
    <location>
        <begin position="40"/>
        <end position="67"/>
    </location>
</feature>
<evidence type="ECO:0000313" key="2">
    <source>
        <dbReference type="EMBL" id="CDQ94123.1"/>
    </source>
</evidence>
<evidence type="ECO:0000256" key="1">
    <source>
        <dbReference type="SAM" id="MobiDB-lite"/>
    </source>
</evidence>
<feature type="region of interest" description="Disordered" evidence="1">
    <location>
        <begin position="83"/>
        <end position="137"/>
    </location>
</feature>
<protein>
    <submittedName>
        <fullName evidence="2">Uncharacterized protein</fullName>
    </submittedName>
</protein>
<organism evidence="2 3">
    <name type="scientific">Oncorhynchus mykiss</name>
    <name type="common">Rainbow trout</name>
    <name type="synonym">Salmo gairdneri</name>
    <dbReference type="NCBI Taxonomy" id="8022"/>
    <lineage>
        <taxon>Eukaryota</taxon>
        <taxon>Metazoa</taxon>
        <taxon>Chordata</taxon>
        <taxon>Craniata</taxon>
        <taxon>Vertebrata</taxon>
        <taxon>Euteleostomi</taxon>
        <taxon>Actinopterygii</taxon>
        <taxon>Neopterygii</taxon>
        <taxon>Teleostei</taxon>
        <taxon>Protacanthopterygii</taxon>
        <taxon>Salmoniformes</taxon>
        <taxon>Salmonidae</taxon>
        <taxon>Salmoninae</taxon>
        <taxon>Oncorhynchus</taxon>
    </lineage>
</organism>
<reference evidence="2" key="2">
    <citation type="submission" date="2014-03" db="EMBL/GenBank/DDBJ databases">
        <authorList>
            <person name="Genoscope - CEA"/>
        </authorList>
    </citation>
    <scope>NUCLEOTIDE SEQUENCE</scope>
</reference>
<feature type="compositionally biased region" description="Polar residues" evidence="1">
    <location>
        <begin position="98"/>
        <end position="114"/>
    </location>
</feature>
<accession>A0A060YQJ5</accession>